<dbReference type="Proteomes" id="UP000481153">
    <property type="component" value="Unassembled WGS sequence"/>
</dbReference>
<gene>
    <name evidence="2" type="ORF">Ae201684_007632</name>
</gene>
<evidence type="ECO:0000313" key="3">
    <source>
        <dbReference type="Proteomes" id="UP000481153"/>
    </source>
</evidence>
<dbReference type="AlphaFoldDB" id="A0A6G0X7X0"/>
<proteinExistence type="predicted"/>
<dbReference type="EMBL" id="VJMJ01000090">
    <property type="protein sequence ID" value="KAF0736044.1"/>
    <property type="molecule type" value="Genomic_DNA"/>
</dbReference>
<evidence type="ECO:0000256" key="1">
    <source>
        <dbReference type="SAM" id="MobiDB-lite"/>
    </source>
</evidence>
<keyword evidence="3" id="KW-1185">Reference proteome</keyword>
<protein>
    <recommendedName>
        <fullName evidence="4">START domain-containing protein</fullName>
    </recommendedName>
</protein>
<evidence type="ECO:0000313" key="2">
    <source>
        <dbReference type="EMBL" id="KAF0736044.1"/>
    </source>
</evidence>
<dbReference type="VEuPathDB" id="FungiDB:AeMF1_001865"/>
<feature type="region of interest" description="Disordered" evidence="1">
    <location>
        <begin position="39"/>
        <end position="67"/>
    </location>
</feature>
<sequence>MNCEGRWDIELDLSFLLPCDADSNDLAMTEACNVISTAGEPSMEDVKPQKRKRNKSSAPRGRKPYEAHRRQEIFDLQHQVWMLENQLAQTKANALWHKNMTQWERLARTQLIQMHKVCLENQSLRHAVDLNRSFISKTTAQLSKRPNVDNSLATDWSLYKLGAPLTSRHAAIHAIADREYDIKDTAFINSGMFDDTKNIFRLRGEVSSVGSVKCTITAHANIPAPCAVVSQALWEVYNGKNVNYKSTGTRVIHERLDANTVYERLSHSFRGITVNANSVRKLYKFDHEHVIVVRSVLEDALAPELPNGYVEVQSSWMSIVPLGDNECQLSLLRKLSFESNPSNAKKKAAPCPPPRNVHVDEVITEGGLFASSQPLDSILQGYPGSESYLNRSEDIKTAMRETVGAALLKFHQNQSRVTNVQVS</sequence>
<name>A0A6G0X7X0_9STRA</name>
<evidence type="ECO:0008006" key="4">
    <source>
        <dbReference type="Google" id="ProtNLM"/>
    </source>
</evidence>
<organism evidence="2 3">
    <name type="scientific">Aphanomyces euteiches</name>
    <dbReference type="NCBI Taxonomy" id="100861"/>
    <lineage>
        <taxon>Eukaryota</taxon>
        <taxon>Sar</taxon>
        <taxon>Stramenopiles</taxon>
        <taxon>Oomycota</taxon>
        <taxon>Saprolegniomycetes</taxon>
        <taxon>Saprolegniales</taxon>
        <taxon>Verrucalvaceae</taxon>
        <taxon>Aphanomyces</taxon>
    </lineage>
</organism>
<comment type="caution">
    <text evidence="2">The sequence shown here is derived from an EMBL/GenBank/DDBJ whole genome shotgun (WGS) entry which is preliminary data.</text>
</comment>
<accession>A0A6G0X7X0</accession>
<reference evidence="2 3" key="1">
    <citation type="submission" date="2019-07" db="EMBL/GenBank/DDBJ databases">
        <title>Genomics analysis of Aphanomyces spp. identifies a new class of oomycete effector associated with host adaptation.</title>
        <authorList>
            <person name="Gaulin E."/>
        </authorList>
    </citation>
    <scope>NUCLEOTIDE SEQUENCE [LARGE SCALE GENOMIC DNA]</scope>
    <source>
        <strain evidence="2 3">ATCC 201684</strain>
    </source>
</reference>